<gene>
    <name evidence="1" type="ORF">Pan54_50040</name>
</gene>
<dbReference type="NCBIfam" id="TIGR02215">
    <property type="entry name" value="phage_chp_gp8"/>
    <property type="match status" value="1"/>
</dbReference>
<comment type="caution">
    <text evidence="1">The sequence shown here is derived from an EMBL/GenBank/DDBJ whole genome shotgun (WGS) entry which is preliminary data.</text>
</comment>
<reference evidence="1 2" key="1">
    <citation type="submission" date="2019-02" db="EMBL/GenBank/DDBJ databases">
        <title>Deep-cultivation of Planctomycetes and their phenomic and genomic characterization uncovers novel biology.</title>
        <authorList>
            <person name="Wiegand S."/>
            <person name="Jogler M."/>
            <person name="Boedeker C."/>
            <person name="Pinto D."/>
            <person name="Vollmers J."/>
            <person name="Rivas-Marin E."/>
            <person name="Kohn T."/>
            <person name="Peeters S.H."/>
            <person name="Heuer A."/>
            <person name="Rast P."/>
            <person name="Oberbeckmann S."/>
            <person name="Bunk B."/>
            <person name="Jeske O."/>
            <person name="Meyerdierks A."/>
            <person name="Storesund J.E."/>
            <person name="Kallscheuer N."/>
            <person name="Luecker S."/>
            <person name="Lage O.M."/>
            <person name="Pohl T."/>
            <person name="Merkel B.J."/>
            <person name="Hornburger P."/>
            <person name="Mueller R.-W."/>
            <person name="Bruemmer F."/>
            <person name="Labrenz M."/>
            <person name="Spormann A.M."/>
            <person name="Op Den Camp H."/>
            <person name="Overmann J."/>
            <person name="Amann R."/>
            <person name="Jetten M.S.M."/>
            <person name="Mascher T."/>
            <person name="Medema M.H."/>
            <person name="Devos D.P."/>
            <person name="Kaster A.-K."/>
            <person name="Ovreas L."/>
            <person name="Rohde M."/>
            <person name="Galperin M.Y."/>
            <person name="Jogler C."/>
        </authorList>
    </citation>
    <scope>NUCLEOTIDE SEQUENCE [LARGE SCALE GENOMIC DNA]</scope>
    <source>
        <strain evidence="1 2">Pan54</strain>
    </source>
</reference>
<dbReference type="AlphaFoldDB" id="A0A5C5XPC7"/>
<dbReference type="Pfam" id="PF05135">
    <property type="entry name" value="Phage_connect_1"/>
    <property type="match status" value="1"/>
</dbReference>
<dbReference type="InterPro" id="IPR011738">
    <property type="entry name" value="Phage_CHP"/>
</dbReference>
<organism evidence="1 2">
    <name type="scientific">Rubinisphaera italica</name>
    <dbReference type="NCBI Taxonomy" id="2527969"/>
    <lineage>
        <taxon>Bacteria</taxon>
        <taxon>Pseudomonadati</taxon>
        <taxon>Planctomycetota</taxon>
        <taxon>Planctomycetia</taxon>
        <taxon>Planctomycetales</taxon>
        <taxon>Planctomycetaceae</taxon>
        <taxon>Rubinisphaera</taxon>
    </lineage>
</organism>
<name>A0A5C5XPC7_9PLAN</name>
<dbReference type="Proteomes" id="UP000316095">
    <property type="component" value="Unassembled WGS sequence"/>
</dbReference>
<dbReference type="NCBIfam" id="TIGR01560">
    <property type="entry name" value="put_DNA_pack"/>
    <property type="match status" value="1"/>
</dbReference>
<keyword evidence="2" id="KW-1185">Reference proteome</keyword>
<evidence type="ECO:0000313" key="1">
    <source>
        <dbReference type="EMBL" id="TWT64243.1"/>
    </source>
</evidence>
<accession>A0A5C5XPC7</accession>
<dbReference type="EMBL" id="SJPG01000001">
    <property type="protein sequence ID" value="TWT64243.1"/>
    <property type="molecule type" value="Genomic_DNA"/>
</dbReference>
<protein>
    <submittedName>
        <fullName evidence="1">Phage gp6-like head-tail connector protein</fullName>
    </submittedName>
</protein>
<dbReference type="InterPro" id="IPR021146">
    <property type="entry name" value="Phage_gp6-like_head-tail"/>
</dbReference>
<dbReference type="CDD" id="cd08054">
    <property type="entry name" value="gp6"/>
    <property type="match status" value="1"/>
</dbReference>
<dbReference type="InterPro" id="IPR006450">
    <property type="entry name" value="Phage_HK97_gp6-like"/>
</dbReference>
<dbReference type="Gene3D" id="1.10.3230.30">
    <property type="entry name" value="Phage gp6-like head-tail connector protein"/>
    <property type="match status" value="1"/>
</dbReference>
<sequence>MYILVAPETTAVDLTTVKRHCRIDHTDDDVYLTSLINVATETIEEEVQKTLVTTSYRLQIDAFPCGVFQVPFPPLITIDEISYQLSGEREVLSSSKYQVDESNVPGRLKILQQPSHDSVMGGIWIDFTAGHEPANVPAKLKHCLLMLVSHLYEMREPVTTLNIKDVPWSIQLLLNQEKWNLF</sequence>
<dbReference type="RefSeq" id="WP_165441951.1">
    <property type="nucleotide sequence ID" value="NZ_SJPG01000001.1"/>
</dbReference>
<proteinExistence type="predicted"/>
<evidence type="ECO:0000313" key="2">
    <source>
        <dbReference type="Proteomes" id="UP000316095"/>
    </source>
</evidence>